<protein>
    <recommendedName>
        <fullName evidence="3">Adhesin domain-containing protein</fullName>
    </recommendedName>
</protein>
<dbReference type="Proteomes" id="UP001317532">
    <property type="component" value="Chromosome"/>
</dbReference>
<evidence type="ECO:0008006" key="3">
    <source>
        <dbReference type="Google" id="ProtNLM"/>
    </source>
</evidence>
<keyword evidence="2" id="KW-1185">Reference proteome</keyword>
<dbReference type="KEGG" id="vab:WPS_06190"/>
<dbReference type="AlphaFoldDB" id="A0AAN1XTD9"/>
<name>A0AAN1XTD9_UNVUL</name>
<evidence type="ECO:0000313" key="1">
    <source>
        <dbReference type="EMBL" id="BDE05343.1"/>
    </source>
</evidence>
<organism evidence="1 2">
    <name type="scientific">Vulcanimicrobium alpinum</name>
    <dbReference type="NCBI Taxonomy" id="3016050"/>
    <lineage>
        <taxon>Bacteria</taxon>
        <taxon>Bacillati</taxon>
        <taxon>Vulcanimicrobiota</taxon>
        <taxon>Vulcanimicrobiia</taxon>
        <taxon>Vulcanimicrobiales</taxon>
        <taxon>Vulcanimicrobiaceae</taxon>
        <taxon>Vulcanimicrobium</taxon>
    </lineage>
</organism>
<sequence>MPRVRADMERQRLVRDLALALGIAAALAFVVRRRLRPEFDLASGVASEIDAAPLVVIRGAFDDVTVSATDGPRVELSAYGPGALDEIVGIRRAADGSRLTLDVAPRRRLDVYVPRGTALRLRVAKSSTAVFGIDNVDVVCAKSTVGLHDVGGRIRVRAAKTAIDVDLARDRETRSVDASIAKSRFDLALPPKRGGRYDVDAAKSRLRLPASVEDGIPIAVRAARAAIDIHAA</sequence>
<dbReference type="EMBL" id="AP025523">
    <property type="protein sequence ID" value="BDE05343.1"/>
    <property type="molecule type" value="Genomic_DNA"/>
</dbReference>
<accession>A0AAN1XTD9</accession>
<gene>
    <name evidence="1" type="ORF">WPS_06190</name>
</gene>
<evidence type="ECO:0000313" key="2">
    <source>
        <dbReference type="Proteomes" id="UP001317532"/>
    </source>
</evidence>
<proteinExistence type="predicted"/>
<reference evidence="1 2" key="1">
    <citation type="journal article" date="2022" name="ISME Commun">
        <title>Vulcanimicrobium alpinus gen. nov. sp. nov., the first cultivated representative of the candidate phylum 'Eremiobacterota', is a metabolically versatile aerobic anoxygenic phototroph.</title>
        <authorList>
            <person name="Yabe S."/>
            <person name="Muto K."/>
            <person name="Abe K."/>
            <person name="Yokota A."/>
            <person name="Staudigel H."/>
            <person name="Tebo B.M."/>
        </authorList>
    </citation>
    <scope>NUCLEOTIDE SEQUENCE [LARGE SCALE GENOMIC DNA]</scope>
    <source>
        <strain evidence="1 2">WC8-2</strain>
    </source>
</reference>